<comment type="caution">
    <text evidence="1">The sequence shown here is derived from an EMBL/GenBank/DDBJ whole genome shotgun (WGS) entry which is preliminary data.</text>
</comment>
<protein>
    <recommendedName>
        <fullName evidence="3">Chemotaxis methyl-accepting receptor HlyB-like 4HB MCP domain-containing protein</fullName>
    </recommendedName>
</protein>
<dbReference type="RefSeq" id="WP_002158220.1">
    <property type="nucleotide sequence ID" value="NZ_JH792113.1"/>
</dbReference>
<evidence type="ECO:0008006" key="3">
    <source>
        <dbReference type="Google" id="ProtNLM"/>
    </source>
</evidence>
<accession>J8FJF5</accession>
<dbReference type="PATRIC" id="fig|1053219.3.peg.441"/>
<evidence type="ECO:0000313" key="2">
    <source>
        <dbReference type="Proteomes" id="UP000006997"/>
    </source>
</evidence>
<dbReference type="AlphaFoldDB" id="J8FJF5"/>
<dbReference type="Proteomes" id="UP000006997">
    <property type="component" value="Unassembled WGS sequence"/>
</dbReference>
<dbReference type="EMBL" id="AHEN01000006">
    <property type="protein sequence ID" value="EJR03573.1"/>
    <property type="molecule type" value="Genomic_DNA"/>
</dbReference>
<dbReference type="HOGENOM" id="CLU_1955118_0_0_9"/>
<gene>
    <name evidence="1" type="ORF">II3_00436</name>
</gene>
<proteinExistence type="predicted"/>
<evidence type="ECO:0000313" key="1">
    <source>
        <dbReference type="EMBL" id="EJR03573.1"/>
    </source>
</evidence>
<reference evidence="1 2" key="1">
    <citation type="submission" date="2012-04" db="EMBL/GenBank/DDBJ databases">
        <title>The Genome Sequence of Bacillus cereus MC67.</title>
        <authorList>
            <consortium name="The Broad Institute Genome Sequencing Platform"/>
            <consortium name="The Broad Institute Genome Sequencing Center for Infectious Disease"/>
            <person name="Feldgarden M."/>
            <person name="Van der Auwera G.A."/>
            <person name="Mahillon J."/>
            <person name="Duprez V."/>
            <person name="Timmery S."/>
            <person name="Mattelet C."/>
            <person name="Dierick K."/>
            <person name="Sun M."/>
            <person name="Yu Z."/>
            <person name="Zhu L."/>
            <person name="Hu X."/>
            <person name="Shank E.B."/>
            <person name="Swiecicka I."/>
            <person name="Hansen B.M."/>
            <person name="Andrup L."/>
            <person name="Young S.K."/>
            <person name="Zeng Q."/>
            <person name="Gargeya S."/>
            <person name="Fitzgerald M."/>
            <person name="Haas B."/>
            <person name="Abouelleil A."/>
            <person name="Alvarado L."/>
            <person name="Arachchi H.M."/>
            <person name="Berlin A."/>
            <person name="Chapman S.B."/>
            <person name="Goldberg J."/>
            <person name="Griggs A."/>
            <person name="Gujja S."/>
            <person name="Hansen M."/>
            <person name="Howarth C."/>
            <person name="Imamovic A."/>
            <person name="Larimer J."/>
            <person name="McCowen C."/>
            <person name="Montmayeur A."/>
            <person name="Murphy C."/>
            <person name="Neiman D."/>
            <person name="Pearson M."/>
            <person name="Priest M."/>
            <person name="Roberts A."/>
            <person name="Saif S."/>
            <person name="Shea T."/>
            <person name="Sisk P."/>
            <person name="Sykes S."/>
            <person name="Wortman J."/>
            <person name="Nusbaum C."/>
            <person name="Birren B."/>
        </authorList>
    </citation>
    <scope>NUCLEOTIDE SEQUENCE [LARGE SCALE GENOMIC DNA]</scope>
    <source>
        <strain evidence="1 2">MC67</strain>
    </source>
</reference>
<sequence length="126" mass="14443">MSKLVSWFRDMKVAKKLLISFFVILIAAVSIIGGMSYQTAKKNFESQIMSSAQDNIKILDNLINQMIEAKFNDVNNFARVIHSDMYQGDNQDELRKTLSQYISLNKDVEQVYVAGNDKKFVQEPNI</sequence>
<name>J8FJF5_BACCE</name>
<organism evidence="1 2">
    <name type="scientific">Bacillus cereus MC67</name>
    <dbReference type="NCBI Taxonomy" id="1053219"/>
    <lineage>
        <taxon>Bacteria</taxon>
        <taxon>Bacillati</taxon>
        <taxon>Bacillota</taxon>
        <taxon>Bacilli</taxon>
        <taxon>Bacillales</taxon>
        <taxon>Bacillaceae</taxon>
        <taxon>Bacillus</taxon>
        <taxon>Bacillus cereus group</taxon>
    </lineage>
</organism>